<dbReference type="AlphaFoldDB" id="A0A8D8TD73"/>
<protein>
    <submittedName>
        <fullName evidence="1">Uncharacterized protein</fullName>
    </submittedName>
</protein>
<proteinExistence type="predicted"/>
<reference evidence="1" key="1">
    <citation type="submission" date="2021-05" db="EMBL/GenBank/DDBJ databases">
        <authorList>
            <person name="Alioto T."/>
            <person name="Alioto T."/>
            <person name="Gomez Garrido J."/>
        </authorList>
    </citation>
    <scope>NUCLEOTIDE SEQUENCE</scope>
</reference>
<organism evidence="1">
    <name type="scientific">Cacopsylla melanoneura</name>
    <dbReference type="NCBI Taxonomy" id="428564"/>
    <lineage>
        <taxon>Eukaryota</taxon>
        <taxon>Metazoa</taxon>
        <taxon>Ecdysozoa</taxon>
        <taxon>Arthropoda</taxon>
        <taxon>Hexapoda</taxon>
        <taxon>Insecta</taxon>
        <taxon>Pterygota</taxon>
        <taxon>Neoptera</taxon>
        <taxon>Paraneoptera</taxon>
        <taxon>Hemiptera</taxon>
        <taxon>Sternorrhyncha</taxon>
        <taxon>Psylloidea</taxon>
        <taxon>Psyllidae</taxon>
        <taxon>Psyllinae</taxon>
        <taxon>Cacopsylla</taxon>
    </lineage>
</organism>
<accession>A0A8D8TD73</accession>
<name>A0A8D8TD73_9HEMI</name>
<evidence type="ECO:0000313" key="1">
    <source>
        <dbReference type="EMBL" id="CAG6685688.1"/>
    </source>
</evidence>
<sequence length="128" mass="15108">MERCHHFVFITYWEKLVAIARNLHVKSYGTTNKKTLYMNPPKVEITFFQETLRSTYREKKIVVGCISLYSIARRVDSFSFIHQCYATVGHVYGIWTGDRSSRCYPMRCWFFRAPNQAGWVSSLMSFVI</sequence>
<dbReference type="EMBL" id="HBUF01272932">
    <property type="protein sequence ID" value="CAG6685688.1"/>
    <property type="molecule type" value="Transcribed_RNA"/>
</dbReference>